<dbReference type="GO" id="GO:0046872">
    <property type="term" value="F:metal ion binding"/>
    <property type="evidence" value="ECO:0007669"/>
    <property type="project" value="UniProtKB-KW"/>
</dbReference>
<evidence type="ECO:0000313" key="3">
    <source>
        <dbReference type="EMBL" id="RKT56082.1"/>
    </source>
</evidence>
<accession>A0A495W344</accession>
<dbReference type="EMBL" id="RBXO01000001">
    <property type="protein sequence ID" value="RKT56082.1"/>
    <property type="molecule type" value="Genomic_DNA"/>
</dbReference>
<keyword evidence="4" id="KW-1185">Reference proteome</keyword>
<dbReference type="Pfam" id="PF07883">
    <property type="entry name" value="Cupin_2"/>
    <property type="match status" value="1"/>
</dbReference>
<dbReference type="InterPro" id="IPR014710">
    <property type="entry name" value="RmlC-like_jellyroll"/>
</dbReference>
<dbReference type="Proteomes" id="UP000282084">
    <property type="component" value="Unassembled WGS sequence"/>
</dbReference>
<evidence type="ECO:0000313" key="4">
    <source>
        <dbReference type="Proteomes" id="UP000282084"/>
    </source>
</evidence>
<feature type="domain" description="Cupin type-2" evidence="2">
    <location>
        <begin position="158"/>
        <end position="217"/>
    </location>
</feature>
<comment type="caution">
    <text evidence="3">The sequence shown here is derived from an EMBL/GenBank/DDBJ whole genome shotgun (WGS) entry which is preliminary data.</text>
</comment>
<dbReference type="PANTHER" id="PTHR35848:SF6">
    <property type="entry name" value="CUPIN TYPE-2 DOMAIN-CONTAINING PROTEIN"/>
    <property type="match status" value="1"/>
</dbReference>
<evidence type="ECO:0000256" key="1">
    <source>
        <dbReference type="ARBA" id="ARBA00022723"/>
    </source>
</evidence>
<dbReference type="InterPro" id="IPR011051">
    <property type="entry name" value="RmlC_Cupin_sf"/>
</dbReference>
<protein>
    <recommendedName>
        <fullName evidence="2">Cupin type-2 domain-containing protein</fullName>
    </recommendedName>
</protein>
<proteinExistence type="predicted"/>
<dbReference type="AlphaFoldDB" id="A0A495W344"/>
<name>A0A495W344_9PSEU</name>
<dbReference type="InterPro" id="IPR013096">
    <property type="entry name" value="Cupin_2"/>
</dbReference>
<organism evidence="3 4">
    <name type="scientific">Saccharothrix australiensis</name>
    <dbReference type="NCBI Taxonomy" id="2072"/>
    <lineage>
        <taxon>Bacteria</taxon>
        <taxon>Bacillati</taxon>
        <taxon>Actinomycetota</taxon>
        <taxon>Actinomycetes</taxon>
        <taxon>Pseudonocardiales</taxon>
        <taxon>Pseudonocardiaceae</taxon>
        <taxon>Saccharothrix</taxon>
    </lineage>
</organism>
<dbReference type="Gene3D" id="2.60.120.10">
    <property type="entry name" value="Jelly Rolls"/>
    <property type="match status" value="1"/>
</dbReference>
<keyword evidence="1" id="KW-0479">Metal-binding</keyword>
<gene>
    <name evidence="3" type="ORF">C8E97_4771</name>
</gene>
<dbReference type="InterPro" id="IPR051610">
    <property type="entry name" value="GPI/OXD"/>
</dbReference>
<evidence type="ECO:0000259" key="2">
    <source>
        <dbReference type="Pfam" id="PF07883"/>
    </source>
</evidence>
<dbReference type="SUPFAM" id="SSF51182">
    <property type="entry name" value="RmlC-like cupins"/>
    <property type="match status" value="1"/>
</dbReference>
<reference evidence="3 4" key="1">
    <citation type="submission" date="2018-10" db="EMBL/GenBank/DDBJ databases">
        <title>Sequencing the genomes of 1000 actinobacteria strains.</title>
        <authorList>
            <person name="Klenk H.-P."/>
        </authorList>
    </citation>
    <scope>NUCLEOTIDE SEQUENCE [LARGE SCALE GENOMIC DNA]</scope>
    <source>
        <strain evidence="3 4">DSM 43800</strain>
    </source>
</reference>
<dbReference type="PANTHER" id="PTHR35848">
    <property type="entry name" value="OXALATE-BINDING PROTEIN"/>
    <property type="match status" value="1"/>
</dbReference>
<dbReference type="RefSeq" id="WP_170211974.1">
    <property type="nucleotide sequence ID" value="NZ_RBXO01000001.1"/>
</dbReference>
<sequence length="231" mass="24232">MSGVFHYTDGTPSREGALTAYATHRDDVTGLRQAVHHYRSGRSGPRAPGAGRLEALYVLSGTGTLHRRDGGHPLRPESAALLVGAEPCEISTDGELVLVSVSADERPEVACGPPHAVLDLADRSTQDAVSDREYQVLFDPATGCSGVTQFLGHIPAVRTPRHYHPYSEMAFVVGGSGRVEIEGAVSALGPGSCFHLPAGVPHRVENTGSGFLRLLGVFTPAGSPAQHTPVA</sequence>